<gene>
    <name evidence="9" type="ORF">EBQ10_08680</name>
</gene>
<feature type="transmembrane region" description="Helical" evidence="8">
    <location>
        <begin position="151"/>
        <end position="177"/>
    </location>
</feature>
<reference evidence="9 10" key="1">
    <citation type="submission" date="2018-11" db="EMBL/GenBank/DDBJ databases">
        <title>Multidrug-resistant genes are associated with an 42-kb island TGI1 carrying a complex class 1 integron in a Trueperella pyogenes.</title>
        <authorList>
            <person name="Dong W."/>
        </authorList>
    </citation>
    <scope>NUCLEOTIDE SEQUENCE [LARGE SCALE GENOMIC DNA]</scope>
    <source>
        <strain evidence="9 10">TP4</strain>
    </source>
</reference>
<evidence type="ECO:0000256" key="8">
    <source>
        <dbReference type="SAM" id="Phobius"/>
    </source>
</evidence>
<feature type="transmembrane region" description="Helical" evidence="8">
    <location>
        <begin position="231"/>
        <end position="249"/>
    </location>
</feature>
<evidence type="ECO:0000313" key="10">
    <source>
        <dbReference type="Proteomes" id="UP000275951"/>
    </source>
</evidence>
<evidence type="ECO:0000256" key="1">
    <source>
        <dbReference type="ARBA" id="ARBA00004651"/>
    </source>
</evidence>
<feature type="transmembrane region" description="Helical" evidence="8">
    <location>
        <begin position="402"/>
        <end position="423"/>
    </location>
</feature>
<keyword evidence="2" id="KW-1003">Cell membrane</keyword>
<evidence type="ECO:0000256" key="6">
    <source>
        <dbReference type="ARBA" id="ARBA00022989"/>
    </source>
</evidence>
<evidence type="ECO:0000256" key="7">
    <source>
        <dbReference type="ARBA" id="ARBA00023136"/>
    </source>
</evidence>
<dbReference type="AlphaFoldDB" id="A0A3S9QN92"/>
<feature type="transmembrane region" description="Helical" evidence="8">
    <location>
        <begin position="568"/>
        <end position="589"/>
    </location>
</feature>
<organism evidence="9 10">
    <name type="scientific">Trueperella pyogenes</name>
    <dbReference type="NCBI Taxonomy" id="1661"/>
    <lineage>
        <taxon>Bacteria</taxon>
        <taxon>Bacillati</taxon>
        <taxon>Actinomycetota</taxon>
        <taxon>Actinomycetes</taxon>
        <taxon>Actinomycetales</taxon>
        <taxon>Actinomycetaceae</taxon>
        <taxon>Trueperella</taxon>
    </lineage>
</organism>
<dbReference type="InterPro" id="IPR051050">
    <property type="entry name" value="Lipid_II_flippase_MurJ/MviN"/>
</dbReference>
<dbReference type="PANTHER" id="PTHR47019:SF1">
    <property type="entry name" value="LIPID II FLIPPASE MURJ"/>
    <property type="match status" value="1"/>
</dbReference>
<keyword evidence="5" id="KW-0573">Peptidoglycan synthesis</keyword>
<evidence type="ECO:0000256" key="3">
    <source>
        <dbReference type="ARBA" id="ARBA00022692"/>
    </source>
</evidence>
<accession>A0A3S9QN92</accession>
<name>A0A3S9QN92_9ACTO</name>
<feature type="transmembrane region" description="Helical" evidence="8">
    <location>
        <begin position="502"/>
        <end position="522"/>
    </location>
</feature>
<feature type="transmembrane region" description="Helical" evidence="8">
    <location>
        <begin position="356"/>
        <end position="381"/>
    </location>
</feature>
<dbReference type="PRINTS" id="PR01806">
    <property type="entry name" value="VIRFACTRMVIN"/>
</dbReference>
<dbReference type="PANTHER" id="PTHR47019">
    <property type="entry name" value="LIPID II FLIPPASE MURJ"/>
    <property type="match status" value="1"/>
</dbReference>
<feature type="transmembrane region" description="Helical" evidence="8">
    <location>
        <begin position="189"/>
        <end position="210"/>
    </location>
</feature>
<dbReference type="EMBL" id="CP033905">
    <property type="protein sequence ID" value="AZR07354.1"/>
    <property type="molecule type" value="Genomic_DNA"/>
</dbReference>
<feature type="transmembrane region" description="Helical" evidence="8">
    <location>
        <begin position="438"/>
        <end position="461"/>
    </location>
</feature>
<dbReference type="Pfam" id="PF03023">
    <property type="entry name" value="MurJ"/>
    <property type="match status" value="1"/>
</dbReference>
<dbReference type="Proteomes" id="UP000275951">
    <property type="component" value="Chromosome"/>
</dbReference>
<evidence type="ECO:0000256" key="2">
    <source>
        <dbReference type="ARBA" id="ARBA00022475"/>
    </source>
</evidence>
<proteinExistence type="predicted"/>
<keyword evidence="6 8" id="KW-1133">Transmembrane helix</keyword>
<feature type="transmembrane region" description="Helical" evidence="8">
    <location>
        <begin position="313"/>
        <end position="336"/>
    </location>
</feature>
<dbReference type="GO" id="GO:0005886">
    <property type="term" value="C:plasma membrane"/>
    <property type="evidence" value="ECO:0007669"/>
    <property type="project" value="UniProtKB-SubCell"/>
</dbReference>
<protein>
    <submittedName>
        <fullName evidence="9">Virulence factor MviN</fullName>
    </submittedName>
</protein>
<feature type="transmembrane region" description="Helical" evidence="8">
    <location>
        <begin position="542"/>
        <end position="562"/>
    </location>
</feature>
<sequence>MLRLYNGDVVVRRREGLMFSKPYKPRHGRFPGAVIPTGLDATAVAPEIDLATSEPADADAAHSFAESKRRSAKASLIMSLGTLTSRLLGMVRSPMLIGAVLGLNSLVGNSFDIANKLPTLLYMIIAGGLVNAVLVPAIVKASRADDSGEGFINKLLTLSMVTLGGITILLTLASPLIVKIFAVALDDQWYRLTVLFALWCLPQIFFYGMYTIFGQILNARENFGPYMWAPALNNVIAIGGLAMMLWVWGPADVATASDAATWFSARGHVLAGVHTLGIAAQACILLIPLRRVGIRYRPDFQWRGSGLGQAGRASLWVMAMMLTGMVPTIALSNVAAGATMRAQQAGMDLETVVGNLGYSTAYTIYSIPTSVITVSIATALFTKLAQAAVSKNYARVRQEASYTLRVTSTLMFLSSALLIVLAVPTTRILSPSSSPEEVLAISFVVAVLAIGLPGVSAVTVLDRIYYALEDTRAAFFVGLPWQVLGLTGFLLCGFLPPQWVVVGVGSVMALTNVAAGVVTYLLVRRRLGGLDLTRITSTHAKLVLVTTLTIAFGFALLLASGVDRSASVSVAVVTVGVVAPILAGVFYALMKLFQMPEAEGVAMLAGKIASRLRR</sequence>
<feature type="transmembrane region" description="Helical" evidence="8">
    <location>
        <begin position="87"/>
        <end position="107"/>
    </location>
</feature>
<keyword evidence="7 8" id="KW-0472">Membrane</keyword>
<keyword evidence="4" id="KW-0133">Cell shape</keyword>
<dbReference type="GO" id="GO:0009252">
    <property type="term" value="P:peptidoglycan biosynthetic process"/>
    <property type="evidence" value="ECO:0007669"/>
    <property type="project" value="UniProtKB-KW"/>
</dbReference>
<feature type="transmembrane region" description="Helical" evidence="8">
    <location>
        <begin position="473"/>
        <end position="496"/>
    </location>
</feature>
<keyword evidence="3 8" id="KW-0812">Transmembrane</keyword>
<feature type="transmembrane region" description="Helical" evidence="8">
    <location>
        <begin position="119"/>
        <end position="139"/>
    </location>
</feature>
<evidence type="ECO:0000256" key="4">
    <source>
        <dbReference type="ARBA" id="ARBA00022960"/>
    </source>
</evidence>
<feature type="transmembrane region" description="Helical" evidence="8">
    <location>
        <begin position="269"/>
        <end position="292"/>
    </location>
</feature>
<dbReference type="GO" id="GO:0008360">
    <property type="term" value="P:regulation of cell shape"/>
    <property type="evidence" value="ECO:0007669"/>
    <property type="project" value="UniProtKB-KW"/>
</dbReference>
<dbReference type="InterPro" id="IPR004268">
    <property type="entry name" value="MurJ"/>
</dbReference>
<comment type="subcellular location">
    <subcellularLocation>
        <location evidence="1">Cell membrane</location>
        <topology evidence="1">Multi-pass membrane protein</topology>
    </subcellularLocation>
</comment>
<evidence type="ECO:0000256" key="5">
    <source>
        <dbReference type="ARBA" id="ARBA00022984"/>
    </source>
</evidence>
<dbReference type="GO" id="GO:0015648">
    <property type="term" value="F:lipid-linked peptidoglycan transporter activity"/>
    <property type="evidence" value="ECO:0007669"/>
    <property type="project" value="TreeGrafter"/>
</dbReference>
<dbReference type="GO" id="GO:0034204">
    <property type="term" value="P:lipid translocation"/>
    <property type="evidence" value="ECO:0007669"/>
    <property type="project" value="TreeGrafter"/>
</dbReference>
<evidence type="ECO:0000313" key="9">
    <source>
        <dbReference type="EMBL" id="AZR07354.1"/>
    </source>
</evidence>